<dbReference type="KEGG" id="ccha:ELD05_03630"/>
<evidence type="ECO:0000259" key="1">
    <source>
        <dbReference type="Pfam" id="PF04015"/>
    </source>
</evidence>
<feature type="domain" description="DUF362" evidence="1">
    <location>
        <begin position="36"/>
        <end position="227"/>
    </location>
</feature>
<dbReference type="AlphaFoldDB" id="A0A3T0D3H9"/>
<name>A0A3T0D3H9_9FIRM</name>
<gene>
    <name evidence="2" type="ORF">ELD05_03630</name>
</gene>
<proteinExistence type="predicted"/>
<dbReference type="Pfam" id="PF04015">
    <property type="entry name" value="DUF362"/>
    <property type="match status" value="1"/>
</dbReference>
<dbReference type="EMBL" id="CP034791">
    <property type="protein sequence ID" value="AZT89817.1"/>
    <property type="molecule type" value="Genomic_DNA"/>
</dbReference>
<evidence type="ECO:0000313" key="3">
    <source>
        <dbReference type="Proteomes" id="UP000282930"/>
    </source>
</evidence>
<dbReference type="RefSeq" id="WP_127351394.1">
    <property type="nucleotide sequence ID" value="NZ_CP034791.1"/>
</dbReference>
<accession>A0A3T0D3H9</accession>
<evidence type="ECO:0000313" key="2">
    <source>
        <dbReference type="EMBL" id="AZT89817.1"/>
    </source>
</evidence>
<reference evidence="2 3" key="1">
    <citation type="submission" date="2018-12" db="EMBL/GenBank/DDBJ databases">
        <title>Genome sequence from the cellulolytic species, Caldicellulosiruptor changbaiensis.</title>
        <authorList>
            <person name="Blumer-Schuette S.E."/>
            <person name="Mendoza C."/>
        </authorList>
    </citation>
    <scope>NUCLEOTIDE SEQUENCE [LARGE SCALE GENOMIC DNA]</scope>
    <source>
        <strain evidence="2 3">CBS-Z</strain>
    </source>
</reference>
<organism evidence="2 3">
    <name type="scientific">Caldicellulosiruptor changbaiensis</name>
    <dbReference type="NCBI Taxonomy" id="1222016"/>
    <lineage>
        <taxon>Bacteria</taxon>
        <taxon>Bacillati</taxon>
        <taxon>Bacillota</taxon>
        <taxon>Bacillota incertae sedis</taxon>
        <taxon>Caldicellulosiruptorales</taxon>
        <taxon>Caldicellulosiruptoraceae</taxon>
        <taxon>Caldicellulosiruptor</taxon>
    </lineage>
</organism>
<sequence>MNNNIYIIYGKDAKSMTKDLLNYVDVNKYIPRNSKIAIKPNLVVAKPYTSGATTNPQIVEGIIEYLKENGHDNITILEGAWLGASTKRAFEVCGYSEISKKYGVKLIDTKDDLVKKVNVDGYELNVCKSVFEYDYLINVPLLKGHCQTRLTCALKNLKGLIPDSEKRRFHTLGLHKPIAYLNKAIKTHLIIVDSLMPDPDFEEGGNPVEKDFIALGFDPVLIDSFAAENLGYNPYDIEYIKLAEKLGIGKTTGYNLIEINPEKKPRLASRKSSIVGKYAKYIDERDACSVCYANLISALMRLDEEGYLRKIEKKLCIGQGFKGKGIDGIGIGSCTKNFDISISGCPPKSTEIVQFVKNKI</sequence>
<keyword evidence="3" id="KW-1185">Reference proteome</keyword>
<protein>
    <submittedName>
        <fullName evidence="2">DUF362 domain-containing protein</fullName>
    </submittedName>
</protein>
<dbReference type="Proteomes" id="UP000282930">
    <property type="component" value="Chromosome"/>
</dbReference>
<dbReference type="InterPro" id="IPR007160">
    <property type="entry name" value="DUF362"/>
</dbReference>